<protein>
    <recommendedName>
        <fullName evidence="8">Retrovirus-related Pol polyprotein from transposon TNT 1-94</fullName>
    </recommendedName>
</protein>
<dbReference type="Gene3D" id="3.30.420.10">
    <property type="entry name" value="Ribonuclease H-like superfamily/Ribonuclease H"/>
    <property type="match status" value="1"/>
</dbReference>
<feature type="domain" description="GAG-pre-integrase" evidence="3">
    <location>
        <begin position="249"/>
        <end position="296"/>
    </location>
</feature>
<proteinExistence type="predicted"/>
<evidence type="ECO:0000259" key="5">
    <source>
        <dbReference type="Pfam" id="PF25597"/>
    </source>
</evidence>
<feature type="domain" description="Retroviral polymerase SH3-like" evidence="5">
    <location>
        <begin position="330"/>
        <end position="387"/>
    </location>
</feature>
<evidence type="ECO:0008006" key="8">
    <source>
        <dbReference type="Google" id="ProtNLM"/>
    </source>
</evidence>
<evidence type="ECO:0000313" key="6">
    <source>
        <dbReference type="EMBL" id="KAG8501854.1"/>
    </source>
</evidence>
<comment type="caution">
    <text evidence="6">The sequence shown here is derived from an EMBL/GenBank/DDBJ whole genome shotgun (WGS) entry which is preliminary data.</text>
</comment>
<dbReference type="AlphaFoldDB" id="A0A8J5Z6T3"/>
<dbReference type="GO" id="GO:0003676">
    <property type="term" value="F:nucleic acid binding"/>
    <property type="evidence" value="ECO:0007669"/>
    <property type="project" value="InterPro"/>
</dbReference>
<evidence type="ECO:0000259" key="4">
    <source>
        <dbReference type="Pfam" id="PF22936"/>
    </source>
</evidence>
<dbReference type="Proteomes" id="UP000701853">
    <property type="component" value="Chromosome 2"/>
</dbReference>
<dbReference type="Pfam" id="PF25597">
    <property type="entry name" value="SH3_retrovirus"/>
    <property type="match status" value="1"/>
</dbReference>
<evidence type="ECO:0000259" key="2">
    <source>
        <dbReference type="Pfam" id="PF07727"/>
    </source>
</evidence>
<evidence type="ECO:0000256" key="1">
    <source>
        <dbReference type="SAM" id="MobiDB-lite"/>
    </source>
</evidence>
<organism evidence="6 7">
    <name type="scientific">Gossypium anomalum</name>
    <dbReference type="NCBI Taxonomy" id="47600"/>
    <lineage>
        <taxon>Eukaryota</taxon>
        <taxon>Viridiplantae</taxon>
        <taxon>Streptophyta</taxon>
        <taxon>Embryophyta</taxon>
        <taxon>Tracheophyta</taxon>
        <taxon>Spermatophyta</taxon>
        <taxon>Magnoliopsida</taxon>
        <taxon>eudicotyledons</taxon>
        <taxon>Gunneridae</taxon>
        <taxon>Pentapetalae</taxon>
        <taxon>rosids</taxon>
        <taxon>malvids</taxon>
        <taxon>Malvales</taxon>
        <taxon>Malvaceae</taxon>
        <taxon>Malvoideae</taxon>
        <taxon>Gossypium</taxon>
    </lineage>
</organism>
<dbReference type="InterPro" id="IPR012337">
    <property type="entry name" value="RNaseH-like_sf"/>
</dbReference>
<dbReference type="Pfam" id="PF14223">
    <property type="entry name" value="Retrotran_gag_2"/>
    <property type="match status" value="1"/>
</dbReference>
<dbReference type="CDD" id="cd09272">
    <property type="entry name" value="RNase_HI_RT_Ty1"/>
    <property type="match status" value="1"/>
</dbReference>
<dbReference type="Pfam" id="PF22936">
    <property type="entry name" value="Pol_BBD"/>
    <property type="match status" value="1"/>
</dbReference>
<evidence type="ECO:0000259" key="3">
    <source>
        <dbReference type="Pfam" id="PF13976"/>
    </source>
</evidence>
<dbReference type="OrthoDB" id="547913at2759"/>
<dbReference type="InterPro" id="IPR057670">
    <property type="entry name" value="SH3_retrovirus"/>
</dbReference>
<feature type="domain" description="Reverse transcriptase Ty1/copia-type" evidence="2">
    <location>
        <begin position="439"/>
        <end position="581"/>
    </location>
</feature>
<dbReference type="InterPro" id="IPR036397">
    <property type="entry name" value="RNaseH_sf"/>
</dbReference>
<reference evidence="6 7" key="1">
    <citation type="journal article" date="2021" name="bioRxiv">
        <title>The Gossypium anomalum genome as a resource for cotton improvement and evolutionary analysis of hybrid incompatibility.</title>
        <authorList>
            <person name="Grover C.E."/>
            <person name="Yuan D."/>
            <person name="Arick M.A."/>
            <person name="Miller E.R."/>
            <person name="Hu G."/>
            <person name="Peterson D.G."/>
            <person name="Wendel J.F."/>
            <person name="Udall J.A."/>
        </authorList>
    </citation>
    <scope>NUCLEOTIDE SEQUENCE [LARGE SCALE GENOMIC DNA]</scope>
    <source>
        <strain evidence="6">JFW-Udall</strain>
        <tissue evidence="6">Leaf</tissue>
    </source>
</reference>
<dbReference type="SUPFAM" id="SSF53098">
    <property type="entry name" value="Ribonuclease H-like"/>
    <property type="match status" value="1"/>
</dbReference>
<dbReference type="InterPro" id="IPR025724">
    <property type="entry name" value="GAG-pre-integrase_dom"/>
</dbReference>
<dbReference type="EMBL" id="JAHUZN010000002">
    <property type="protein sequence ID" value="KAG8501854.1"/>
    <property type="molecule type" value="Genomic_DNA"/>
</dbReference>
<feature type="region of interest" description="Disordered" evidence="1">
    <location>
        <begin position="125"/>
        <end position="164"/>
    </location>
</feature>
<sequence length="724" mass="82669">MKEKTATLWKRLEQICMSKTLPSKLHIKQLLYAHRLEEGASVHEYLTVFKEILSYLEAMEVQYDKEDLGLILLCSLPPSYSTFRDMILYSRESLTVDEVYNSLTSYDKMKHLVVKPDSQGESLIARGIQDRNVDNDRGRTQEQNPCGKSKGRSKYSNRENSDEADVVNNYSDDELLVDSVNDSKVSEEWILDLGCTFHMSPNRDWFTTYEIVSEGVVLMENNNSCKIVGVGTIKVKMFDGVVRTLSDGSTVTGDAAVAFSSLSDDITKLWHMRLGHISENSMVELITRGLLDGLCKSEGIMRHLTVRHTPQQNGIPERMNRTIMEKIFGCPAYAHVDNGKLEPRSIKCVFLGYKAGVKGYKLWCPENRKVVISRDVVFYETAMLPNLSLKNSSNKENQKQVEYQINTESIPQASTKIENRVVSSSPQYSIAKNRTRRELNLQRSKKTVRCKWMFKKKEGTPGVEEPRYKAKVVAKGYSQIPRVDFTDVFSPVVKHSSIRALLGIVAMHDLELEQLDVKTAFLYEELEENIYMQQPASFTVSEKEDYVCLLKKSIYDLKQLPRQWYKRFDSFMTSHDFKRNSFDIKDKREIRKVKAQLSEEIEMKDLGPAKKILGMEILRDRKSAKPVSTPLAAHFRLLSALSPQSDDEIEYMSHFPYSSAVGSLMYAMFGRTEDGVIGYVDADFAEDLDRRRSLTGYVFTIGGCAISWKATLQTTITLYTTEAE</sequence>
<dbReference type="Pfam" id="PF13976">
    <property type="entry name" value="gag_pre-integrs"/>
    <property type="match status" value="1"/>
</dbReference>
<feature type="domain" description="Retrovirus-related Pol polyprotein from transposon TNT 1-94-like beta-barrel" evidence="4">
    <location>
        <begin position="189"/>
        <end position="247"/>
    </location>
</feature>
<feature type="compositionally biased region" description="Basic and acidic residues" evidence="1">
    <location>
        <begin position="128"/>
        <end position="140"/>
    </location>
</feature>
<dbReference type="InterPro" id="IPR054722">
    <property type="entry name" value="PolX-like_BBD"/>
</dbReference>
<dbReference type="Pfam" id="PF07727">
    <property type="entry name" value="RVT_2"/>
    <property type="match status" value="1"/>
</dbReference>
<evidence type="ECO:0000313" key="7">
    <source>
        <dbReference type="Proteomes" id="UP000701853"/>
    </source>
</evidence>
<name>A0A8J5Z6T3_9ROSI</name>
<accession>A0A8J5Z6T3</accession>
<gene>
    <name evidence="6" type="ORF">CXB51_004747</name>
</gene>
<keyword evidence="7" id="KW-1185">Reference proteome</keyword>
<dbReference type="PANTHER" id="PTHR11439">
    <property type="entry name" value="GAG-POL-RELATED RETROTRANSPOSON"/>
    <property type="match status" value="1"/>
</dbReference>
<dbReference type="InterPro" id="IPR013103">
    <property type="entry name" value="RVT_2"/>
</dbReference>